<reference evidence="1 2" key="1">
    <citation type="submission" date="2018-06" db="EMBL/GenBank/DDBJ databases">
        <title>The Genome of Cuscuta australis (Dodder) Provides Insight into the Evolution of Plant Parasitism.</title>
        <authorList>
            <person name="Liu H."/>
        </authorList>
    </citation>
    <scope>NUCLEOTIDE SEQUENCE [LARGE SCALE GENOMIC DNA]</scope>
    <source>
        <strain evidence="2">cv. Yunnan</strain>
        <tissue evidence="1">Vines</tissue>
    </source>
</reference>
<dbReference type="Proteomes" id="UP000249390">
    <property type="component" value="Unassembled WGS sequence"/>
</dbReference>
<gene>
    <name evidence="1" type="ORF">DM860_010406</name>
</gene>
<accession>A0A328E4S0</accession>
<organism evidence="1 2">
    <name type="scientific">Cuscuta australis</name>
    <dbReference type="NCBI Taxonomy" id="267555"/>
    <lineage>
        <taxon>Eukaryota</taxon>
        <taxon>Viridiplantae</taxon>
        <taxon>Streptophyta</taxon>
        <taxon>Embryophyta</taxon>
        <taxon>Tracheophyta</taxon>
        <taxon>Spermatophyta</taxon>
        <taxon>Magnoliopsida</taxon>
        <taxon>eudicotyledons</taxon>
        <taxon>Gunneridae</taxon>
        <taxon>Pentapetalae</taxon>
        <taxon>asterids</taxon>
        <taxon>lamiids</taxon>
        <taxon>Solanales</taxon>
        <taxon>Convolvulaceae</taxon>
        <taxon>Cuscuteae</taxon>
        <taxon>Cuscuta</taxon>
        <taxon>Cuscuta subgen. Grammica</taxon>
        <taxon>Cuscuta sect. Cleistogrammica</taxon>
    </lineage>
</organism>
<evidence type="ECO:0000313" key="2">
    <source>
        <dbReference type="Proteomes" id="UP000249390"/>
    </source>
</evidence>
<evidence type="ECO:0000313" key="1">
    <source>
        <dbReference type="EMBL" id="RAL51688.1"/>
    </source>
</evidence>
<name>A0A328E4S0_9ASTE</name>
<evidence type="ECO:0008006" key="3">
    <source>
        <dbReference type="Google" id="ProtNLM"/>
    </source>
</evidence>
<dbReference type="Pfam" id="PF05910">
    <property type="entry name" value="DUF868"/>
    <property type="match status" value="1"/>
</dbReference>
<proteinExistence type="predicted"/>
<dbReference type="InterPro" id="IPR008586">
    <property type="entry name" value="DUF868_pln"/>
</dbReference>
<protein>
    <recommendedName>
        <fullName evidence="3">DUF868 domain-containing protein</fullName>
    </recommendedName>
</protein>
<keyword evidence="2" id="KW-1185">Reference proteome</keyword>
<dbReference type="PANTHER" id="PTHR31972">
    <property type="entry name" value="EXPRESSED PROTEIN"/>
    <property type="match status" value="1"/>
</dbReference>
<dbReference type="PANTHER" id="PTHR31972:SF16">
    <property type="entry name" value="FAMILY PROTEIN, PUTATIVE (DUF868)-RELATED"/>
    <property type="match status" value="1"/>
</dbReference>
<comment type="caution">
    <text evidence="1">The sequence shown here is derived from an EMBL/GenBank/DDBJ whole genome shotgun (WGS) entry which is preliminary data.</text>
</comment>
<dbReference type="EMBL" id="NQVE01000046">
    <property type="protein sequence ID" value="RAL51688.1"/>
    <property type="molecule type" value="Genomic_DNA"/>
</dbReference>
<dbReference type="AlphaFoldDB" id="A0A328E4S0"/>
<sequence>MRNIVTCYSDRAVRVTDSYCSPKKSAGFRSPATIPVASLKAVRCVYRADSSSSGDRFLIRITWYCRIGRLGEEGDRKGVFSIGVVCDSPCSSPAERTPSSSCTHRINIAKGSRQLSIQGCDSRIGFFWDLTNASYGVGPEPVSGFCLLVSIDSEIALFLGDPGRPELEGGASGFSAVSRCEYFSGGADFSTRARFSEAGATHDVLIRCSGGAAARNSPANLSVWIDRKEVVAVQRLGWNFRGNQTIFVDGELVDMMWDAHDWMFDPRSAGRAVFLFRKRSGLDSRRLWMDEEDDVQKKKKKTGDFGSGWSFMICAAISGSVAPDPSEDGN</sequence>